<comment type="similarity">
    <text evidence="2 4">Belongs to the glucose-6-phosphate 1-epimerase family.</text>
</comment>
<reference evidence="6 7" key="1">
    <citation type="submission" date="2019-05" db="EMBL/GenBank/DDBJ databases">
        <title>Genome sequences of Thalassotalea litorea 1K03283.</title>
        <authorList>
            <person name="Zhang D."/>
        </authorList>
    </citation>
    <scope>NUCLEOTIDE SEQUENCE [LARGE SCALE GENOMIC DNA]</scope>
    <source>
        <strain evidence="6 7">MCCC 1K03283</strain>
    </source>
</reference>
<dbReference type="EMBL" id="VCBC01000016">
    <property type="protein sequence ID" value="TLU61467.1"/>
    <property type="molecule type" value="Genomic_DNA"/>
</dbReference>
<dbReference type="Pfam" id="PF01263">
    <property type="entry name" value="Aldose_epim"/>
    <property type="match status" value="1"/>
</dbReference>
<name>A0A5R9IJK4_9GAMM</name>
<evidence type="ECO:0000313" key="7">
    <source>
        <dbReference type="Proteomes" id="UP000307790"/>
    </source>
</evidence>
<keyword evidence="3 4" id="KW-0413">Isomerase</keyword>
<dbReference type="OrthoDB" id="9790727at2"/>
<gene>
    <name evidence="6" type="ORF">FE810_14610</name>
</gene>
<protein>
    <recommendedName>
        <fullName evidence="4">Putative glucose-6-phosphate 1-epimerase</fullName>
        <ecNumber evidence="4">5.1.3.15</ecNumber>
    </recommendedName>
</protein>
<dbReference type="InterPro" id="IPR008183">
    <property type="entry name" value="Aldose_1/G6P_1-epimerase"/>
</dbReference>
<dbReference type="PANTHER" id="PTHR11122">
    <property type="entry name" value="APOSPORY-ASSOCIATED PROTEIN C-RELATED"/>
    <property type="match status" value="1"/>
</dbReference>
<feature type="active site" evidence="5">
    <location>
        <position position="282"/>
    </location>
</feature>
<dbReference type="PIRSF" id="PIRSF016020">
    <property type="entry name" value="PHexose_mutarotase"/>
    <property type="match status" value="1"/>
</dbReference>
<evidence type="ECO:0000256" key="1">
    <source>
        <dbReference type="ARBA" id="ARBA00001096"/>
    </source>
</evidence>
<dbReference type="InterPro" id="IPR025532">
    <property type="entry name" value="G6P_1-epimerase"/>
</dbReference>
<feature type="active site" evidence="5">
    <location>
        <position position="180"/>
    </location>
</feature>
<proteinExistence type="inferred from homology"/>
<evidence type="ECO:0000256" key="3">
    <source>
        <dbReference type="ARBA" id="ARBA00023235"/>
    </source>
</evidence>
<evidence type="ECO:0000313" key="6">
    <source>
        <dbReference type="EMBL" id="TLU61467.1"/>
    </source>
</evidence>
<comment type="catalytic activity">
    <reaction evidence="1">
        <text>alpha-D-glucose 6-phosphate = beta-D-glucose 6-phosphate</text>
        <dbReference type="Rhea" id="RHEA:16249"/>
        <dbReference type="ChEBI" id="CHEBI:58225"/>
        <dbReference type="ChEBI" id="CHEBI:58247"/>
        <dbReference type="EC" id="5.1.3.15"/>
    </reaction>
</comment>
<dbReference type="PANTHER" id="PTHR11122:SF13">
    <property type="entry name" value="GLUCOSE-6-PHOSPHATE 1-EPIMERASE"/>
    <property type="match status" value="1"/>
</dbReference>
<evidence type="ECO:0000256" key="2">
    <source>
        <dbReference type="ARBA" id="ARBA00005866"/>
    </source>
</evidence>
<dbReference type="InterPro" id="IPR011013">
    <property type="entry name" value="Gal_mutarotase_sf_dom"/>
</dbReference>
<dbReference type="GO" id="GO:0047938">
    <property type="term" value="F:glucose-6-phosphate 1-epimerase activity"/>
    <property type="evidence" value="ECO:0007669"/>
    <property type="project" value="UniProtKB-UniRule"/>
</dbReference>
<dbReference type="GO" id="GO:0030246">
    <property type="term" value="F:carbohydrate binding"/>
    <property type="evidence" value="ECO:0007669"/>
    <property type="project" value="UniProtKB-UniRule"/>
</dbReference>
<evidence type="ECO:0000256" key="5">
    <source>
        <dbReference type="PIRSR" id="PIRSR016020-1"/>
    </source>
</evidence>
<dbReference type="Gene3D" id="2.70.98.10">
    <property type="match status" value="1"/>
</dbReference>
<dbReference type="InterPro" id="IPR014718">
    <property type="entry name" value="GH-type_carb-bd"/>
</dbReference>
<accession>A0A5R9IJK4</accession>
<dbReference type="GO" id="GO:0005975">
    <property type="term" value="P:carbohydrate metabolic process"/>
    <property type="evidence" value="ECO:0007669"/>
    <property type="project" value="InterPro"/>
</dbReference>
<evidence type="ECO:0000256" key="4">
    <source>
        <dbReference type="PIRNR" id="PIRNR016020"/>
    </source>
</evidence>
<dbReference type="AlphaFoldDB" id="A0A5R9IJK4"/>
<dbReference type="EC" id="5.1.3.15" evidence="4"/>
<dbReference type="SUPFAM" id="SSF74650">
    <property type="entry name" value="Galactose mutarotase-like"/>
    <property type="match status" value="1"/>
</dbReference>
<dbReference type="Proteomes" id="UP000307790">
    <property type="component" value="Unassembled WGS sequence"/>
</dbReference>
<dbReference type="CDD" id="cd09020">
    <property type="entry name" value="D-hex-6-P-epi_like"/>
    <property type="match status" value="1"/>
</dbReference>
<sequence length="308" mass="34533">MMSVNYKIGMKTMVVQLVTEGKELISESEYGTVRQQFVNDQLTYLTISHRLCEAKLSLFGGQVLSWQPNGQQEVFWLSRKSAFDQSRPIRGGIPICWPWFGLLVNESSHGFARNSVWQLSDLKIGPDAVNIIITLDTTEHPKWKGNFRLTQTLSFSDVFTQSMMMENLSAQPLNLSFALHSYFKVSHPENATIPALVGSSFENKIAGTKQIKQLEPVNGLGPIDNIYYNSKSATIIDKGWDRAIEINKSNASQWVLWNPGSITASSMDDVHQHGEQEFVCLEAANTQWLSLEANGALTVGQEIKVYNL</sequence>
<keyword evidence="7" id="KW-1185">Reference proteome</keyword>
<organism evidence="6 7">
    <name type="scientific">Thalassotalea litorea</name>
    <dbReference type="NCBI Taxonomy" id="2020715"/>
    <lineage>
        <taxon>Bacteria</taxon>
        <taxon>Pseudomonadati</taxon>
        <taxon>Pseudomonadota</taxon>
        <taxon>Gammaproteobacteria</taxon>
        <taxon>Alteromonadales</taxon>
        <taxon>Colwelliaceae</taxon>
        <taxon>Thalassotalea</taxon>
    </lineage>
</organism>
<comment type="caution">
    <text evidence="6">The sequence shown here is derived from an EMBL/GenBank/DDBJ whole genome shotgun (WGS) entry which is preliminary data.</text>
</comment>